<organism evidence="1 2">
    <name type="scientific">Paenibacillus forsythiae</name>
    <dbReference type="NCBI Taxonomy" id="365616"/>
    <lineage>
        <taxon>Bacteria</taxon>
        <taxon>Bacillati</taxon>
        <taxon>Bacillota</taxon>
        <taxon>Bacilli</taxon>
        <taxon>Bacillales</taxon>
        <taxon>Paenibacillaceae</taxon>
        <taxon>Paenibacillus</taxon>
    </lineage>
</organism>
<gene>
    <name evidence="1" type="ORF">J2Z22_000847</name>
</gene>
<proteinExistence type="predicted"/>
<name>A0ABU3H3N2_9BACL</name>
<keyword evidence="2" id="KW-1185">Reference proteome</keyword>
<evidence type="ECO:0000313" key="1">
    <source>
        <dbReference type="EMBL" id="MDT3425331.1"/>
    </source>
</evidence>
<sequence>MKIKTIIDFVSKKGIVDIRQMIENDWKAESSFFHHMTGIDPEFFDKYMTRSLDFDLQKVTKMPERISGDDMTQHKDDVHS</sequence>
<dbReference type="EMBL" id="JAUSUY010000003">
    <property type="protein sequence ID" value="MDT3425331.1"/>
    <property type="molecule type" value="Genomic_DNA"/>
</dbReference>
<comment type="caution">
    <text evidence="1">The sequence shown here is derived from an EMBL/GenBank/DDBJ whole genome shotgun (WGS) entry which is preliminary data.</text>
</comment>
<reference evidence="1 2" key="1">
    <citation type="submission" date="2023-07" db="EMBL/GenBank/DDBJ databases">
        <title>Genomic Encyclopedia of Type Strains, Phase IV (KMG-IV): sequencing the most valuable type-strain genomes for metagenomic binning, comparative biology and taxonomic classification.</title>
        <authorList>
            <person name="Goeker M."/>
        </authorList>
    </citation>
    <scope>NUCLEOTIDE SEQUENCE [LARGE SCALE GENOMIC DNA]</scope>
    <source>
        <strain evidence="1 2">T98</strain>
    </source>
</reference>
<protein>
    <submittedName>
        <fullName evidence="1">Uncharacterized protein</fullName>
    </submittedName>
</protein>
<evidence type="ECO:0000313" key="2">
    <source>
        <dbReference type="Proteomes" id="UP001248709"/>
    </source>
</evidence>
<dbReference type="Proteomes" id="UP001248709">
    <property type="component" value="Unassembled WGS sequence"/>
</dbReference>
<accession>A0ABU3H3N2</accession>